<dbReference type="Pfam" id="PF12796">
    <property type="entry name" value="Ank_2"/>
    <property type="match status" value="3"/>
</dbReference>
<dbReference type="InterPro" id="IPR002110">
    <property type="entry name" value="Ankyrin_rpt"/>
</dbReference>
<dbReference type="PANTHER" id="PTHR46224">
    <property type="entry name" value="ANKYRIN REPEAT FAMILY PROTEIN"/>
    <property type="match status" value="1"/>
</dbReference>
<keyword evidence="3" id="KW-1185">Reference proteome</keyword>
<feature type="repeat" description="ANK" evidence="1">
    <location>
        <begin position="212"/>
        <end position="244"/>
    </location>
</feature>
<reference evidence="2 3" key="1">
    <citation type="journal article" date="2021" name="Commun. Biol.">
        <title>The genome of Shorea leprosula (Dipterocarpaceae) highlights the ecological relevance of drought in aseasonal tropical rainforests.</title>
        <authorList>
            <person name="Ng K.K.S."/>
            <person name="Kobayashi M.J."/>
            <person name="Fawcett J.A."/>
            <person name="Hatakeyama M."/>
            <person name="Paape T."/>
            <person name="Ng C.H."/>
            <person name="Ang C.C."/>
            <person name="Tnah L.H."/>
            <person name="Lee C.T."/>
            <person name="Nishiyama T."/>
            <person name="Sese J."/>
            <person name="O'Brien M.J."/>
            <person name="Copetti D."/>
            <person name="Mohd Noor M.I."/>
            <person name="Ong R.C."/>
            <person name="Putra M."/>
            <person name="Sireger I.Z."/>
            <person name="Indrioko S."/>
            <person name="Kosugi Y."/>
            <person name="Izuno A."/>
            <person name="Isagi Y."/>
            <person name="Lee S.L."/>
            <person name="Shimizu K.K."/>
        </authorList>
    </citation>
    <scope>NUCLEOTIDE SEQUENCE [LARGE SCALE GENOMIC DNA]</scope>
    <source>
        <strain evidence="2">214</strain>
    </source>
</reference>
<dbReference type="PANTHER" id="PTHR46224:SF67">
    <property type="entry name" value="HSP70-HSP90 ORGANIZING PROTEIN 3-LIKE"/>
    <property type="match status" value="1"/>
</dbReference>
<dbReference type="InterPro" id="IPR051616">
    <property type="entry name" value="Cul2-RING_E3_ligase_SR"/>
</dbReference>
<sequence length="449" mass="50077">MYPFDPAFTGDLQHFKDLLYDPRMKEGMTKNYLIRMVDFDGLTALHYAAMGGRTEICKFLVEEVKLNVDLKDLRNGRTPLHHAVLTERIPTAAYLLENGANPNAGTKYKGRTALHYAADKGPKELIELLLSKGADIDAMADCGTPLQYAATRRKKDSVKVLLDNHAGPNVVSHNLSSPLLASIHGLSVEYAPSFECIKLLLKAGADPNFRGLRGTPLGFAASEGETEVILYLLNAGANPNIIDNLGMKPVEVAALRGNRKGVMTLFPVTSPIPTISDWSVDGLLEYVHSDEAIKERKEKKKEQFLFSKSKGAEAFNIKDYFGAMQWYTEAINFEPTDASVWSNRSLCWAHMDDGDSALLDAEECIKLKPNWPKGYYRAGAAEMLLEGFVSAADTFYRGWKLNRKNKELERAFRYQSPKEEAAFDPRYLKLHNSCSWLIGTDSTTLYAIC</sequence>
<proteinExistence type="predicted"/>
<dbReference type="EMBL" id="BPVZ01000001">
    <property type="protein sequence ID" value="GKU86424.1"/>
    <property type="molecule type" value="Genomic_DNA"/>
</dbReference>
<dbReference type="Gene3D" id="1.25.40.10">
    <property type="entry name" value="Tetratricopeptide repeat domain"/>
    <property type="match status" value="1"/>
</dbReference>
<dbReference type="InterPro" id="IPR011990">
    <property type="entry name" value="TPR-like_helical_dom_sf"/>
</dbReference>
<dbReference type="SUPFAM" id="SSF48452">
    <property type="entry name" value="TPR-like"/>
    <property type="match status" value="1"/>
</dbReference>
<dbReference type="AlphaFoldDB" id="A0AAV5HMP0"/>
<keyword evidence="1" id="KW-0040">ANK repeat</keyword>
<dbReference type="SMART" id="SM00248">
    <property type="entry name" value="ANK"/>
    <property type="match status" value="6"/>
</dbReference>
<feature type="repeat" description="ANK" evidence="1">
    <location>
        <begin position="109"/>
        <end position="141"/>
    </location>
</feature>
<dbReference type="InterPro" id="IPR019734">
    <property type="entry name" value="TPR_rpt"/>
</dbReference>
<dbReference type="SMART" id="SM00028">
    <property type="entry name" value="TPR"/>
    <property type="match status" value="3"/>
</dbReference>
<dbReference type="PROSITE" id="PS50297">
    <property type="entry name" value="ANK_REP_REGION"/>
    <property type="match status" value="4"/>
</dbReference>
<organism evidence="2 3">
    <name type="scientific">Rubroshorea leprosula</name>
    <dbReference type="NCBI Taxonomy" id="152421"/>
    <lineage>
        <taxon>Eukaryota</taxon>
        <taxon>Viridiplantae</taxon>
        <taxon>Streptophyta</taxon>
        <taxon>Embryophyta</taxon>
        <taxon>Tracheophyta</taxon>
        <taxon>Spermatophyta</taxon>
        <taxon>Magnoliopsida</taxon>
        <taxon>eudicotyledons</taxon>
        <taxon>Gunneridae</taxon>
        <taxon>Pentapetalae</taxon>
        <taxon>rosids</taxon>
        <taxon>malvids</taxon>
        <taxon>Malvales</taxon>
        <taxon>Dipterocarpaceae</taxon>
        <taxon>Rubroshorea</taxon>
    </lineage>
</organism>
<gene>
    <name evidence="2" type="ORF">SLEP1_g953</name>
</gene>
<dbReference type="Proteomes" id="UP001054252">
    <property type="component" value="Unassembled WGS sequence"/>
</dbReference>
<dbReference type="InterPro" id="IPR036770">
    <property type="entry name" value="Ankyrin_rpt-contain_sf"/>
</dbReference>
<feature type="repeat" description="ANK" evidence="1">
    <location>
        <begin position="75"/>
        <end position="107"/>
    </location>
</feature>
<dbReference type="SUPFAM" id="SSF48403">
    <property type="entry name" value="Ankyrin repeat"/>
    <property type="match status" value="1"/>
</dbReference>
<evidence type="ECO:0000256" key="1">
    <source>
        <dbReference type="PROSITE-ProRule" id="PRU00023"/>
    </source>
</evidence>
<protein>
    <submittedName>
        <fullName evidence="2">Uncharacterized protein</fullName>
    </submittedName>
</protein>
<comment type="caution">
    <text evidence="2">The sequence shown here is derived from an EMBL/GenBank/DDBJ whole genome shotgun (WGS) entry which is preliminary data.</text>
</comment>
<accession>A0AAV5HMP0</accession>
<dbReference type="PRINTS" id="PR01415">
    <property type="entry name" value="ANKYRIN"/>
</dbReference>
<evidence type="ECO:0000313" key="2">
    <source>
        <dbReference type="EMBL" id="GKU86424.1"/>
    </source>
</evidence>
<dbReference type="Gene3D" id="1.25.40.20">
    <property type="entry name" value="Ankyrin repeat-containing domain"/>
    <property type="match status" value="2"/>
</dbReference>
<feature type="repeat" description="ANK" evidence="1">
    <location>
        <begin position="40"/>
        <end position="62"/>
    </location>
</feature>
<dbReference type="PROSITE" id="PS50088">
    <property type="entry name" value="ANK_REPEAT"/>
    <property type="match status" value="4"/>
</dbReference>
<evidence type="ECO:0000313" key="3">
    <source>
        <dbReference type="Proteomes" id="UP001054252"/>
    </source>
</evidence>
<name>A0AAV5HMP0_9ROSI</name>